<accession>A0ABR0BNK6</accession>
<dbReference type="Proteomes" id="UP001287286">
    <property type="component" value="Unassembled WGS sequence"/>
</dbReference>
<gene>
    <name evidence="1" type="ORF">Purlil1_9958</name>
</gene>
<reference evidence="1 2" key="1">
    <citation type="journal article" date="2024" name="Microbiol. Resour. Announc.">
        <title>Genome annotations for the ascomycete fungi Trichoderma harzianum, Trichoderma aggressivum, and Purpureocillium lilacinum.</title>
        <authorList>
            <person name="Beijen E.P.W."/>
            <person name="Ohm R.A."/>
        </authorList>
    </citation>
    <scope>NUCLEOTIDE SEQUENCE [LARGE SCALE GENOMIC DNA]</scope>
    <source>
        <strain evidence="1 2">CBS 150709</strain>
    </source>
</reference>
<organism evidence="1 2">
    <name type="scientific">Purpureocillium lilacinum</name>
    <name type="common">Paecilomyces lilacinus</name>
    <dbReference type="NCBI Taxonomy" id="33203"/>
    <lineage>
        <taxon>Eukaryota</taxon>
        <taxon>Fungi</taxon>
        <taxon>Dikarya</taxon>
        <taxon>Ascomycota</taxon>
        <taxon>Pezizomycotina</taxon>
        <taxon>Sordariomycetes</taxon>
        <taxon>Hypocreomycetidae</taxon>
        <taxon>Hypocreales</taxon>
        <taxon>Ophiocordycipitaceae</taxon>
        <taxon>Purpureocillium</taxon>
    </lineage>
</organism>
<protein>
    <submittedName>
        <fullName evidence="1">Uncharacterized protein</fullName>
    </submittedName>
</protein>
<evidence type="ECO:0000313" key="1">
    <source>
        <dbReference type="EMBL" id="KAK4084923.1"/>
    </source>
</evidence>
<keyword evidence="2" id="KW-1185">Reference proteome</keyword>
<sequence>MRALIEDYDVAPMPDASARGVDVTASWITPKHLSAAHRDALVRAVSNVLATDVAEFTYAEIIDGLPTAESFTEFRSFYPAEGEHPACHHHRLCEGALEAAREARARFDPLTLRFDPQVVTQVVVVVQVLQAFQDQHEGSRSFSLRLVELVAVSLHQIAVRLYETTESPHRAEYQSWWESWRERHKDAVGIGQVYAISFPPVPFFHCSYHRPFDQFPRGKADIVGYWAEAKILGGVALFNRGPSELECNELLIHGNLRMGPHTIYPPTAEQWDALVAFLSWDATAAPMHNNDAPPPCPLPLHATRDNLPRYTPYFAMKYQHIFRDRFAFRLPTRYEPPTGRCVQGPTDVSYPECEDWVWIILSMGQQAGGEAIDEEEMERRKNVLRACQPGNPYSYAPWPEEILEGEGMNRDGSGAVNQSYTW</sequence>
<name>A0ABR0BNK6_PURLI</name>
<comment type="caution">
    <text evidence="1">The sequence shown here is derived from an EMBL/GenBank/DDBJ whole genome shotgun (WGS) entry which is preliminary data.</text>
</comment>
<proteinExistence type="predicted"/>
<evidence type="ECO:0000313" key="2">
    <source>
        <dbReference type="Proteomes" id="UP001287286"/>
    </source>
</evidence>
<dbReference type="EMBL" id="JAWRVI010000048">
    <property type="protein sequence ID" value="KAK4084923.1"/>
    <property type="molecule type" value="Genomic_DNA"/>
</dbReference>